<protein>
    <submittedName>
        <fullName evidence="11">Sigma 54-interacting transcriptional regulator</fullName>
    </submittedName>
</protein>
<dbReference type="PANTHER" id="PTHR32071">
    <property type="entry name" value="TRANSCRIPTIONAL REGULATORY PROTEIN"/>
    <property type="match status" value="1"/>
</dbReference>
<evidence type="ECO:0000259" key="8">
    <source>
        <dbReference type="PROSITE" id="PS50045"/>
    </source>
</evidence>
<evidence type="ECO:0000313" key="12">
    <source>
        <dbReference type="Proteomes" id="UP001162780"/>
    </source>
</evidence>
<dbReference type="Pfam" id="PF25601">
    <property type="entry name" value="AAA_lid_14"/>
    <property type="match status" value="1"/>
</dbReference>
<proteinExistence type="predicted"/>
<dbReference type="Pfam" id="PF08447">
    <property type="entry name" value="PAS_3"/>
    <property type="match status" value="1"/>
</dbReference>
<dbReference type="PROSITE" id="PS00688">
    <property type="entry name" value="SIGMA54_INTERACT_3"/>
    <property type="match status" value="1"/>
</dbReference>
<dbReference type="CDD" id="cd00130">
    <property type="entry name" value="PAS"/>
    <property type="match status" value="1"/>
</dbReference>
<evidence type="ECO:0000313" key="11">
    <source>
        <dbReference type="EMBL" id="WAR43201.1"/>
    </source>
</evidence>
<dbReference type="PROSITE" id="PS50112">
    <property type="entry name" value="PAS"/>
    <property type="match status" value="1"/>
</dbReference>
<evidence type="ECO:0000259" key="9">
    <source>
        <dbReference type="PROSITE" id="PS50112"/>
    </source>
</evidence>
<feature type="domain" description="PAC" evidence="10">
    <location>
        <begin position="263"/>
        <end position="315"/>
    </location>
</feature>
<dbReference type="Gene3D" id="3.40.50.300">
    <property type="entry name" value="P-loop containing nucleotide triphosphate hydrolases"/>
    <property type="match status" value="1"/>
</dbReference>
<dbReference type="InterPro" id="IPR002078">
    <property type="entry name" value="Sigma_54_int"/>
</dbReference>
<dbReference type="SUPFAM" id="SSF55781">
    <property type="entry name" value="GAF domain-like"/>
    <property type="match status" value="1"/>
</dbReference>
<evidence type="ECO:0000256" key="2">
    <source>
        <dbReference type="ARBA" id="ARBA00022840"/>
    </source>
</evidence>
<dbReference type="InterPro" id="IPR003018">
    <property type="entry name" value="GAF"/>
</dbReference>
<evidence type="ECO:0000259" key="10">
    <source>
        <dbReference type="PROSITE" id="PS50113"/>
    </source>
</evidence>
<reference evidence="11" key="1">
    <citation type="submission" date="2022-11" db="EMBL/GenBank/DDBJ databases">
        <title>Methylomonas rapida sp. nov., Carotenoid-Producing Obligate Methanotrophs with High Growth Characteristics and Biotechnological Potential.</title>
        <authorList>
            <person name="Tikhonova E.N."/>
            <person name="Suleimanov R.Z."/>
            <person name="Miroshnikov K."/>
            <person name="Oshkin I.Y."/>
            <person name="Belova S.E."/>
            <person name="Danilova O.V."/>
            <person name="Ashikhmin A."/>
            <person name="Konopkin A."/>
            <person name="But S.Y."/>
            <person name="Khmelenina V.N."/>
            <person name="Kuznetsov N."/>
            <person name="Pimenov N.V."/>
            <person name="Dedysh S.N."/>
        </authorList>
    </citation>
    <scope>NUCLEOTIDE SEQUENCE</scope>
    <source>
        <strain evidence="11">MP1</strain>
    </source>
</reference>
<dbReference type="SMART" id="SM00382">
    <property type="entry name" value="AAA"/>
    <property type="match status" value="1"/>
</dbReference>
<dbReference type="InterPro" id="IPR002197">
    <property type="entry name" value="HTH_Fis"/>
</dbReference>
<dbReference type="InterPro" id="IPR025944">
    <property type="entry name" value="Sigma_54_int_dom_CS"/>
</dbReference>
<dbReference type="Gene3D" id="3.30.450.40">
    <property type="match status" value="1"/>
</dbReference>
<dbReference type="SMART" id="SM00065">
    <property type="entry name" value="GAF"/>
    <property type="match status" value="1"/>
</dbReference>
<keyword evidence="5" id="KW-0010">Activator</keyword>
<keyword evidence="4" id="KW-0238">DNA-binding</keyword>
<evidence type="ECO:0000256" key="4">
    <source>
        <dbReference type="ARBA" id="ARBA00023125"/>
    </source>
</evidence>
<dbReference type="InterPro" id="IPR000700">
    <property type="entry name" value="PAS-assoc_C"/>
</dbReference>
<dbReference type="InterPro" id="IPR027417">
    <property type="entry name" value="P-loop_NTPase"/>
</dbReference>
<feature type="domain" description="PAS" evidence="9">
    <location>
        <begin position="189"/>
        <end position="260"/>
    </location>
</feature>
<dbReference type="SMART" id="SM00091">
    <property type="entry name" value="PAS"/>
    <property type="match status" value="1"/>
</dbReference>
<dbReference type="Gene3D" id="1.10.10.60">
    <property type="entry name" value="Homeodomain-like"/>
    <property type="match status" value="1"/>
</dbReference>
<keyword evidence="3" id="KW-0805">Transcription regulation</keyword>
<dbReference type="Pfam" id="PF13185">
    <property type="entry name" value="GAF_2"/>
    <property type="match status" value="1"/>
</dbReference>
<organism evidence="11 12">
    <name type="scientific">Methylomonas rapida</name>
    <dbReference type="NCBI Taxonomy" id="2963939"/>
    <lineage>
        <taxon>Bacteria</taxon>
        <taxon>Pseudomonadati</taxon>
        <taxon>Pseudomonadota</taxon>
        <taxon>Gammaproteobacteria</taxon>
        <taxon>Methylococcales</taxon>
        <taxon>Methylococcaceae</taxon>
        <taxon>Methylomonas</taxon>
    </lineage>
</organism>
<evidence type="ECO:0000256" key="3">
    <source>
        <dbReference type="ARBA" id="ARBA00023015"/>
    </source>
</evidence>
<dbReference type="NCBIfam" id="TIGR00229">
    <property type="entry name" value="sensory_box"/>
    <property type="match status" value="1"/>
</dbReference>
<dbReference type="SUPFAM" id="SSF52540">
    <property type="entry name" value="P-loop containing nucleoside triphosphate hydrolases"/>
    <property type="match status" value="1"/>
</dbReference>
<dbReference type="Proteomes" id="UP001162780">
    <property type="component" value="Chromosome"/>
</dbReference>
<feature type="coiled-coil region" evidence="7">
    <location>
        <begin position="303"/>
        <end position="333"/>
    </location>
</feature>
<keyword evidence="7" id="KW-0175">Coiled coil</keyword>
<keyword evidence="12" id="KW-1185">Reference proteome</keyword>
<evidence type="ECO:0000256" key="1">
    <source>
        <dbReference type="ARBA" id="ARBA00022741"/>
    </source>
</evidence>
<dbReference type="InterPro" id="IPR025662">
    <property type="entry name" value="Sigma_54_int_dom_ATP-bd_1"/>
</dbReference>
<feature type="domain" description="Sigma-54 factor interaction" evidence="8">
    <location>
        <begin position="354"/>
        <end position="583"/>
    </location>
</feature>
<dbReference type="Pfam" id="PF00158">
    <property type="entry name" value="Sigma54_activat"/>
    <property type="match status" value="1"/>
</dbReference>
<keyword evidence="6" id="KW-0804">Transcription</keyword>
<dbReference type="EMBL" id="CP113517">
    <property type="protein sequence ID" value="WAR43201.1"/>
    <property type="molecule type" value="Genomic_DNA"/>
</dbReference>
<dbReference type="PROSITE" id="PS00675">
    <property type="entry name" value="SIGMA54_INTERACT_1"/>
    <property type="match status" value="1"/>
</dbReference>
<dbReference type="Gene3D" id="2.10.70.100">
    <property type="match status" value="1"/>
</dbReference>
<dbReference type="PANTHER" id="PTHR32071:SF117">
    <property type="entry name" value="PTS-DEPENDENT DIHYDROXYACETONE KINASE OPERON REGULATORY PROTEIN-RELATED"/>
    <property type="match status" value="1"/>
</dbReference>
<dbReference type="RefSeq" id="WP_255188182.1">
    <property type="nucleotide sequence ID" value="NZ_CP113517.1"/>
</dbReference>
<name>A0ABY7GFG8_9GAMM</name>
<sequence length="662" mass="74360">MEIQDKNIALVELEQSLKIQSLLGELSNTFVRVPNEQIDQAVQNSLCRIAEQLDLDHIALGLITPDSQDFYSKYCYAKSCSKPWQADSLMAEGPYLTRTLLAGKPFIMHDVDKLPHEGAVDRENFLRYNIRADLVFPFVVGGHLCGGIGFASSRPRHWTNETVRGLGLIADVFANVLERKRTVQTIQGREEQMRLAAEAAGIGLWVWNIPKDKIWATDRAREIYGVPLQEELSFQRFLDCLHPDDKQSVNEVVQRILQGENQLRHEYRVLHADGSEHWVCATGRCQRSASGLPELLMGATLNITEVRRNKIELERANADLKLALEQIGSLKDQLQHENIYLRHEISGRYAAELNSSNSPAMRRIQEQIEQVGPTLATVLIIGETGTGKERLATALHEASPRKDRPMIRVNCAAIPAALIESELFGREKGAYTGALSRQVGRFELADRSTLFLDEVGELPLEAQAKLLRALQEKEIERLGNPKPIKIDVRVIAATNRNLANEVAAGRFREDLYYRLNVFPIELPPLRERREDIPKLVEAFVNEFALSMDKNVDGVAKASMESLRCYAWPGNIRELRNIVERAVILAKGPILKIALPNGTIQTTTPAKPAMGRLEDVERDYILRVLEATGWRVRGQGGAAEILGLKPSTLESRMIKLNIHRPSV</sequence>
<dbReference type="PROSITE" id="PS50045">
    <property type="entry name" value="SIGMA54_INTERACT_4"/>
    <property type="match status" value="1"/>
</dbReference>
<dbReference type="InterPro" id="IPR035965">
    <property type="entry name" value="PAS-like_dom_sf"/>
</dbReference>
<dbReference type="InterPro" id="IPR000014">
    <property type="entry name" value="PAS"/>
</dbReference>
<dbReference type="PROSITE" id="PS50113">
    <property type="entry name" value="PAC"/>
    <property type="match status" value="1"/>
</dbReference>
<evidence type="ECO:0000256" key="6">
    <source>
        <dbReference type="ARBA" id="ARBA00023163"/>
    </source>
</evidence>
<accession>A0ABY7GFG8</accession>
<dbReference type="InterPro" id="IPR009057">
    <property type="entry name" value="Homeodomain-like_sf"/>
</dbReference>
<dbReference type="SUPFAM" id="SSF46689">
    <property type="entry name" value="Homeodomain-like"/>
    <property type="match status" value="1"/>
</dbReference>
<dbReference type="Gene3D" id="3.30.450.20">
    <property type="entry name" value="PAS domain"/>
    <property type="match status" value="1"/>
</dbReference>
<keyword evidence="2" id="KW-0067">ATP-binding</keyword>
<dbReference type="InterPro" id="IPR003593">
    <property type="entry name" value="AAA+_ATPase"/>
</dbReference>
<evidence type="ECO:0000256" key="5">
    <source>
        <dbReference type="ARBA" id="ARBA00023159"/>
    </source>
</evidence>
<dbReference type="InterPro" id="IPR058031">
    <property type="entry name" value="AAA_lid_NorR"/>
</dbReference>
<dbReference type="SUPFAM" id="SSF55785">
    <property type="entry name" value="PYP-like sensor domain (PAS domain)"/>
    <property type="match status" value="1"/>
</dbReference>
<dbReference type="Pfam" id="PF02954">
    <property type="entry name" value="HTH_8"/>
    <property type="match status" value="1"/>
</dbReference>
<dbReference type="InterPro" id="IPR029016">
    <property type="entry name" value="GAF-like_dom_sf"/>
</dbReference>
<evidence type="ECO:0000256" key="7">
    <source>
        <dbReference type="SAM" id="Coils"/>
    </source>
</evidence>
<dbReference type="InterPro" id="IPR013655">
    <property type="entry name" value="PAS_fold_3"/>
</dbReference>
<keyword evidence="1" id="KW-0547">Nucleotide-binding</keyword>
<gene>
    <name evidence="11" type="ORF">NM686_012430</name>
</gene>
<dbReference type="CDD" id="cd00009">
    <property type="entry name" value="AAA"/>
    <property type="match status" value="1"/>
</dbReference>
<dbReference type="Gene3D" id="1.10.8.60">
    <property type="match status" value="1"/>
</dbReference>